<dbReference type="InterPro" id="IPR007497">
    <property type="entry name" value="SIMPL/DUF541"/>
</dbReference>
<accession>A0A839PY34</accession>
<gene>
    <name evidence="1" type="ORF">FHW14_002090</name>
</gene>
<dbReference type="EMBL" id="JACHVT010000004">
    <property type="protein sequence ID" value="MBB2986925.1"/>
    <property type="molecule type" value="Genomic_DNA"/>
</dbReference>
<dbReference type="PANTHER" id="PTHR34387">
    <property type="entry name" value="SLR1258 PROTEIN"/>
    <property type="match status" value="1"/>
</dbReference>
<dbReference type="Pfam" id="PF04402">
    <property type="entry name" value="SIMPL"/>
    <property type="match status" value="1"/>
</dbReference>
<protein>
    <recommendedName>
        <fullName evidence="3">Secreted protein</fullName>
    </recommendedName>
</protein>
<name>A0A839PY34_9MICO</name>
<proteinExistence type="predicted"/>
<reference evidence="1 2" key="1">
    <citation type="submission" date="2020-08" db="EMBL/GenBank/DDBJ databases">
        <title>Genomic Encyclopedia of Type Strains, Phase IV (KMG-V): Genome sequencing to study the core and pangenomes of soil and plant-associated prokaryotes.</title>
        <authorList>
            <person name="Whitman W."/>
        </authorList>
    </citation>
    <scope>NUCLEOTIDE SEQUENCE [LARGE SCALE GENOMIC DNA]</scope>
    <source>
        <strain evidence="1 2">B3ACCR2</strain>
    </source>
</reference>
<dbReference type="AlphaFoldDB" id="A0A839PY34"/>
<dbReference type="Proteomes" id="UP000590811">
    <property type="component" value="Unassembled WGS sequence"/>
</dbReference>
<dbReference type="Gene3D" id="3.30.110.170">
    <property type="entry name" value="Protein of unknown function (DUF541), domain 1"/>
    <property type="match status" value="1"/>
</dbReference>
<dbReference type="Gene3D" id="3.30.70.2970">
    <property type="entry name" value="Protein of unknown function (DUF541), domain 2"/>
    <property type="match status" value="1"/>
</dbReference>
<dbReference type="GO" id="GO:0006974">
    <property type="term" value="P:DNA damage response"/>
    <property type="evidence" value="ECO:0007669"/>
    <property type="project" value="TreeGrafter"/>
</dbReference>
<sequence>MSRRTVTVSGTGWALAVPDVVRVSLQVGHDSSDVATALDGAAESTAAVISALRSAGVDASDVRTETVSVNQRWDNQGNGPIGFTASQRLGVTVREVDGAGRVLRAAATAAGNALLVDSLTLEVSDPEPALREARDGAFADARSKAEQYAGLARVRLGDVVEIGEGGAMHSPVPVTARRAKADAAMTVPMPVEGASQGFTASVTVTWRLVDAD</sequence>
<comment type="caution">
    <text evidence="1">The sequence shown here is derived from an EMBL/GenBank/DDBJ whole genome shotgun (WGS) entry which is preliminary data.</text>
</comment>
<dbReference type="PANTHER" id="PTHR34387:SF1">
    <property type="entry name" value="PERIPLASMIC IMMUNOGENIC PROTEIN"/>
    <property type="match status" value="1"/>
</dbReference>
<evidence type="ECO:0000313" key="2">
    <source>
        <dbReference type="Proteomes" id="UP000590811"/>
    </source>
</evidence>
<organism evidence="1 2">
    <name type="scientific">Terracoccus luteus</name>
    <dbReference type="NCBI Taxonomy" id="53356"/>
    <lineage>
        <taxon>Bacteria</taxon>
        <taxon>Bacillati</taxon>
        <taxon>Actinomycetota</taxon>
        <taxon>Actinomycetes</taxon>
        <taxon>Micrococcales</taxon>
        <taxon>Intrasporangiaceae</taxon>
        <taxon>Terracoccus</taxon>
    </lineage>
</organism>
<dbReference type="RefSeq" id="WP_184510174.1">
    <property type="nucleotide sequence ID" value="NZ_JACHVT010000004.1"/>
</dbReference>
<evidence type="ECO:0008006" key="3">
    <source>
        <dbReference type="Google" id="ProtNLM"/>
    </source>
</evidence>
<evidence type="ECO:0000313" key="1">
    <source>
        <dbReference type="EMBL" id="MBB2986925.1"/>
    </source>
</evidence>
<dbReference type="InterPro" id="IPR052022">
    <property type="entry name" value="26kDa_periplasmic_antigen"/>
</dbReference>